<reference evidence="1 2" key="1">
    <citation type="submission" date="2020-10" db="EMBL/GenBank/DDBJ databases">
        <title>The Coptis chinensis genome and diversification of protoberbering-type alkaloids.</title>
        <authorList>
            <person name="Wang B."/>
            <person name="Shu S."/>
            <person name="Song C."/>
            <person name="Liu Y."/>
        </authorList>
    </citation>
    <scope>NUCLEOTIDE SEQUENCE [LARGE SCALE GENOMIC DNA]</scope>
    <source>
        <strain evidence="1">HL-2020</strain>
        <tissue evidence="1">Leaf</tissue>
    </source>
</reference>
<evidence type="ECO:0000313" key="1">
    <source>
        <dbReference type="EMBL" id="KAF9607801.1"/>
    </source>
</evidence>
<dbReference type="Proteomes" id="UP000631114">
    <property type="component" value="Unassembled WGS sequence"/>
</dbReference>
<name>A0A835HY28_9MAGN</name>
<sequence length="140" mass="15689">MLVRTPDKDIMEFYHAQPTTASNDLSAVYMEFPVEFMSYEVVGIRNGLMCLASKLGDALRVGGTGLWTTLDPISYDIIFSSTALVNGYLHWVTMRTLDSVQFFIVCFDINDKVFREIPLPKCLSDDTHDSKRAVVLGGLL</sequence>
<evidence type="ECO:0000313" key="2">
    <source>
        <dbReference type="Proteomes" id="UP000631114"/>
    </source>
</evidence>
<proteinExistence type="predicted"/>
<dbReference type="AlphaFoldDB" id="A0A835HY28"/>
<accession>A0A835HY28</accession>
<protein>
    <recommendedName>
        <fullName evidence="3">F-box protein</fullName>
    </recommendedName>
</protein>
<gene>
    <name evidence="1" type="ORF">IFM89_001522</name>
</gene>
<dbReference type="EMBL" id="JADFTS010000004">
    <property type="protein sequence ID" value="KAF9607801.1"/>
    <property type="molecule type" value="Genomic_DNA"/>
</dbReference>
<comment type="caution">
    <text evidence="1">The sequence shown here is derived from an EMBL/GenBank/DDBJ whole genome shotgun (WGS) entry which is preliminary data.</text>
</comment>
<evidence type="ECO:0008006" key="3">
    <source>
        <dbReference type="Google" id="ProtNLM"/>
    </source>
</evidence>
<organism evidence="1 2">
    <name type="scientific">Coptis chinensis</name>
    <dbReference type="NCBI Taxonomy" id="261450"/>
    <lineage>
        <taxon>Eukaryota</taxon>
        <taxon>Viridiplantae</taxon>
        <taxon>Streptophyta</taxon>
        <taxon>Embryophyta</taxon>
        <taxon>Tracheophyta</taxon>
        <taxon>Spermatophyta</taxon>
        <taxon>Magnoliopsida</taxon>
        <taxon>Ranunculales</taxon>
        <taxon>Ranunculaceae</taxon>
        <taxon>Coptidoideae</taxon>
        <taxon>Coptis</taxon>
    </lineage>
</organism>
<dbReference type="OrthoDB" id="5314306at2759"/>
<keyword evidence="2" id="KW-1185">Reference proteome</keyword>